<dbReference type="eggNOG" id="COG2227">
    <property type="taxonomic scope" value="Bacteria"/>
</dbReference>
<dbReference type="Gene3D" id="3.40.50.150">
    <property type="entry name" value="Vaccinia Virus protein VP39"/>
    <property type="match status" value="1"/>
</dbReference>
<dbReference type="PATRIC" id="fig|1121877.4.peg.1768"/>
<evidence type="ECO:0000313" key="3">
    <source>
        <dbReference type="EMBL" id="KJE76665.1"/>
    </source>
</evidence>
<dbReference type="CDD" id="cd02440">
    <property type="entry name" value="AdoMet_MTases"/>
    <property type="match status" value="1"/>
</dbReference>
<accession>A0A0D8FTQ6</accession>
<dbReference type="AlphaFoldDB" id="A0A0D8FTQ6"/>
<dbReference type="InterPro" id="IPR029063">
    <property type="entry name" value="SAM-dependent_MTases_sf"/>
</dbReference>
<organism evidence="3 4">
    <name type="scientific">Ferrimicrobium acidiphilum DSM 19497</name>
    <dbReference type="NCBI Taxonomy" id="1121877"/>
    <lineage>
        <taxon>Bacteria</taxon>
        <taxon>Bacillati</taxon>
        <taxon>Actinomycetota</taxon>
        <taxon>Acidimicrobiia</taxon>
        <taxon>Acidimicrobiales</taxon>
        <taxon>Acidimicrobiaceae</taxon>
        <taxon>Ferrimicrobium</taxon>
    </lineage>
</organism>
<dbReference type="GO" id="GO:0032259">
    <property type="term" value="P:methylation"/>
    <property type="evidence" value="ECO:0007669"/>
    <property type="project" value="UniProtKB-KW"/>
</dbReference>
<keyword evidence="1 3" id="KW-0808">Transferase</keyword>
<dbReference type="GO" id="GO:0030798">
    <property type="term" value="F:trans-aconitate 2-methyltransferase activity"/>
    <property type="evidence" value="ECO:0007669"/>
    <property type="project" value="UniProtKB-EC"/>
</dbReference>
<dbReference type="InterPro" id="IPR041698">
    <property type="entry name" value="Methyltransf_25"/>
</dbReference>
<dbReference type="EMBL" id="JXUW01000013">
    <property type="protein sequence ID" value="KJE76665.1"/>
    <property type="molecule type" value="Genomic_DNA"/>
</dbReference>
<gene>
    <name evidence="3" type="primary">tam</name>
    <name evidence="3" type="ORF">FEAC_15940</name>
</gene>
<dbReference type="Proteomes" id="UP000032336">
    <property type="component" value="Unassembled WGS sequence"/>
</dbReference>
<name>A0A0D8FTQ6_9ACTN</name>
<dbReference type="OrthoDB" id="7062303at2"/>
<keyword evidence="3" id="KW-0489">Methyltransferase</keyword>
<dbReference type="RefSeq" id="WP_035389638.1">
    <property type="nucleotide sequence ID" value="NZ_JQKF01000014.1"/>
</dbReference>
<keyword evidence="4" id="KW-1185">Reference proteome</keyword>
<comment type="caution">
    <text evidence="3">The sequence shown here is derived from an EMBL/GenBank/DDBJ whole genome shotgun (WGS) entry which is preliminary data.</text>
</comment>
<protein>
    <submittedName>
        <fullName evidence="3">Trans-aconitate 2-methyltransferase</fullName>
        <ecNumber evidence="3">2.1.1.144</ecNumber>
    </submittedName>
</protein>
<dbReference type="EC" id="2.1.1.144" evidence="3"/>
<feature type="domain" description="Methyltransferase" evidence="2">
    <location>
        <begin position="55"/>
        <end position="149"/>
    </location>
</feature>
<dbReference type="STRING" id="1121877.FEAC_15940"/>
<proteinExistence type="predicted"/>
<evidence type="ECO:0000256" key="1">
    <source>
        <dbReference type="ARBA" id="ARBA00022679"/>
    </source>
</evidence>
<evidence type="ECO:0000313" key="4">
    <source>
        <dbReference type="Proteomes" id="UP000032336"/>
    </source>
</evidence>
<evidence type="ECO:0000259" key="2">
    <source>
        <dbReference type="Pfam" id="PF13649"/>
    </source>
</evidence>
<dbReference type="GeneID" id="78372772"/>
<dbReference type="PANTHER" id="PTHR43861">
    <property type="entry name" value="TRANS-ACONITATE 2-METHYLTRANSFERASE-RELATED"/>
    <property type="match status" value="1"/>
</dbReference>
<dbReference type="SUPFAM" id="SSF53335">
    <property type="entry name" value="S-adenosyl-L-methionine-dependent methyltransferases"/>
    <property type="match status" value="1"/>
</dbReference>
<reference evidence="3 4" key="1">
    <citation type="submission" date="2015-01" db="EMBL/GenBank/DDBJ databases">
        <title>Draft genome of the acidophilic iron oxidizer Ferrimicrobium acidiphilum strain T23.</title>
        <authorList>
            <person name="Poehlein A."/>
            <person name="Eisen S."/>
            <person name="Schloemann M."/>
            <person name="Johnson B.D."/>
            <person name="Daniel R."/>
            <person name="Muehling M."/>
        </authorList>
    </citation>
    <scope>NUCLEOTIDE SEQUENCE [LARGE SCALE GENOMIC DNA]</scope>
    <source>
        <strain evidence="3 4">T23</strain>
    </source>
</reference>
<sequence>MSNEESQPAPRWVTDHESGHSEWYVQRFRSLAAQGADLEGEARFLDALLPRHARVLDAGCGPGRVGAALHSRGHSVVGVDIDPILLAAAKEDHPGPVWLQADLATMDLSALGESDPFDAAIVAGNVMTFIAIGTGSQVLRRIAAHLKSGAAIAVGFGRDRGYDISTFDIDTQEANLTLEHRFATWDLRPWTIASDFAVSVLRTP</sequence>
<dbReference type="Pfam" id="PF13649">
    <property type="entry name" value="Methyltransf_25"/>
    <property type="match status" value="1"/>
</dbReference>